<evidence type="ECO:0000256" key="1">
    <source>
        <dbReference type="SAM" id="Coils"/>
    </source>
</evidence>
<evidence type="ECO:0000313" key="4">
    <source>
        <dbReference type="Proteomes" id="UP000015105"/>
    </source>
</evidence>
<evidence type="ECO:0008006" key="5">
    <source>
        <dbReference type="Google" id="ProtNLM"/>
    </source>
</evidence>
<reference evidence="4" key="2">
    <citation type="journal article" date="2017" name="Nat. Plants">
        <title>The Aegilops tauschii genome reveals multiple impacts of transposons.</title>
        <authorList>
            <person name="Zhao G."/>
            <person name="Zou C."/>
            <person name="Li K."/>
            <person name="Wang K."/>
            <person name="Li T."/>
            <person name="Gao L."/>
            <person name="Zhang X."/>
            <person name="Wang H."/>
            <person name="Yang Z."/>
            <person name="Liu X."/>
            <person name="Jiang W."/>
            <person name="Mao L."/>
            <person name="Kong X."/>
            <person name="Jiao Y."/>
            <person name="Jia J."/>
        </authorList>
    </citation>
    <scope>NUCLEOTIDE SEQUENCE [LARGE SCALE GENOMIC DNA]</scope>
    <source>
        <strain evidence="4">cv. AL8/78</strain>
    </source>
</reference>
<feature type="compositionally biased region" description="Acidic residues" evidence="2">
    <location>
        <begin position="337"/>
        <end position="360"/>
    </location>
</feature>
<dbReference type="STRING" id="200361.A0A453T577"/>
<feature type="region of interest" description="Disordered" evidence="2">
    <location>
        <begin position="296"/>
        <end position="365"/>
    </location>
</feature>
<dbReference type="GO" id="GO:0008356">
    <property type="term" value="P:asymmetric cell division"/>
    <property type="evidence" value="ECO:0007669"/>
    <property type="project" value="InterPro"/>
</dbReference>
<feature type="region of interest" description="Disordered" evidence="2">
    <location>
        <begin position="219"/>
        <end position="258"/>
    </location>
</feature>
<keyword evidence="1" id="KW-0175">Coiled coil</keyword>
<evidence type="ECO:0000256" key="2">
    <source>
        <dbReference type="SAM" id="MobiDB-lite"/>
    </source>
</evidence>
<dbReference type="AlphaFoldDB" id="A0A453T577"/>
<dbReference type="Gramene" id="AET7Gv21247300.1">
    <property type="protein sequence ID" value="AET7Gv21247300.1"/>
    <property type="gene ID" value="AET7Gv21247300"/>
</dbReference>
<keyword evidence="4" id="KW-1185">Reference proteome</keyword>
<dbReference type="EnsemblPlants" id="AET7Gv21247300.1">
    <property type="protein sequence ID" value="AET7Gv21247300.1"/>
    <property type="gene ID" value="AET7Gv21247300"/>
</dbReference>
<dbReference type="PANTHER" id="PTHR33476">
    <property type="entry name" value="EMB|CAB62613.1"/>
    <property type="match status" value="1"/>
</dbReference>
<name>A0A453T577_AEGTS</name>
<protein>
    <recommendedName>
        <fullName evidence="5">Protein POLAR LOCALIZATION DURING ASYMMETRIC DIVISION AND REDISTRIBUTION</fullName>
    </recommendedName>
</protein>
<sequence>TATRPGLKTALLLPLHLHPRPARSQESEDTTRLSTFVRIFRSAGRSARLPMAVAAAAEGTTRRRILDYLNDGEEFGVEGPSSSAAATPRALAAARSLLPRFRWARLARLGGKGRADDGKARPPKTVAEEELVVAAEEEGELSIRDASAASASSGTSIPAACAAAPGDSGGADTTRPSGLGVGLSLVFLLAKTSDEFNKMARVRAEMEALIRDFKGQQAMATANTGGDDEPRNPESAASSCLTDGNEPQAATARCEDHRCRHHRHQVASSSGAEMEAASRRRMDVLEEEFHAELERVRAGYGADTPPFSAGEERDEGGAEPSDDDDDIADCRQGFESDLGDDDDDDRDNHEDDEEEDDDDADRYHGVSAIELERRLHELLHQRNQERIEELEAALRRAERRLFDKEMEASLWKDTAKMAFRHDHDDSP</sequence>
<dbReference type="Proteomes" id="UP000015105">
    <property type="component" value="Chromosome 7D"/>
</dbReference>
<evidence type="ECO:0000313" key="3">
    <source>
        <dbReference type="EnsemblPlants" id="AET7Gv21247300.1"/>
    </source>
</evidence>
<dbReference type="PANTHER" id="PTHR33476:SF16">
    <property type="entry name" value="OS06G0648500 PROTEIN"/>
    <property type="match status" value="1"/>
</dbReference>
<reference evidence="4" key="1">
    <citation type="journal article" date="2014" name="Science">
        <title>Ancient hybridizations among the ancestral genomes of bread wheat.</title>
        <authorList>
            <consortium name="International Wheat Genome Sequencing Consortium,"/>
            <person name="Marcussen T."/>
            <person name="Sandve S.R."/>
            <person name="Heier L."/>
            <person name="Spannagl M."/>
            <person name="Pfeifer M."/>
            <person name="Jakobsen K.S."/>
            <person name="Wulff B.B."/>
            <person name="Steuernagel B."/>
            <person name="Mayer K.F."/>
            <person name="Olsen O.A."/>
        </authorList>
    </citation>
    <scope>NUCLEOTIDE SEQUENCE [LARGE SCALE GENOMIC DNA]</scope>
    <source>
        <strain evidence="4">cv. AL8/78</strain>
    </source>
</reference>
<accession>A0A453T577</accession>
<reference evidence="3" key="3">
    <citation type="journal article" date="2017" name="Nature">
        <title>Genome sequence of the progenitor of the wheat D genome Aegilops tauschii.</title>
        <authorList>
            <person name="Luo M.C."/>
            <person name="Gu Y.Q."/>
            <person name="Puiu D."/>
            <person name="Wang H."/>
            <person name="Twardziok S.O."/>
            <person name="Deal K.R."/>
            <person name="Huo N."/>
            <person name="Zhu T."/>
            <person name="Wang L."/>
            <person name="Wang Y."/>
            <person name="McGuire P.E."/>
            <person name="Liu S."/>
            <person name="Long H."/>
            <person name="Ramasamy R.K."/>
            <person name="Rodriguez J.C."/>
            <person name="Van S.L."/>
            <person name="Yuan L."/>
            <person name="Wang Z."/>
            <person name="Xia Z."/>
            <person name="Xiao L."/>
            <person name="Anderson O.D."/>
            <person name="Ouyang S."/>
            <person name="Liang Y."/>
            <person name="Zimin A.V."/>
            <person name="Pertea G."/>
            <person name="Qi P."/>
            <person name="Bennetzen J.L."/>
            <person name="Dai X."/>
            <person name="Dawson M.W."/>
            <person name="Muller H.G."/>
            <person name="Kugler K."/>
            <person name="Rivarola-Duarte L."/>
            <person name="Spannagl M."/>
            <person name="Mayer K.F.X."/>
            <person name="Lu F.H."/>
            <person name="Bevan M.W."/>
            <person name="Leroy P."/>
            <person name="Li P."/>
            <person name="You F.M."/>
            <person name="Sun Q."/>
            <person name="Liu Z."/>
            <person name="Lyons E."/>
            <person name="Wicker T."/>
            <person name="Salzberg S.L."/>
            <person name="Devos K.M."/>
            <person name="Dvorak J."/>
        </authorList>
    </citation>
    <scope>NUCLEOTIDE SEQUENCE [LARGE SCALE GENOMIC DNA]</scope>
    <source>
        <strain evidence="3">cv. AL8/78</strain>
    </source>
</reference>
<reference evidence="3" key="5">
    <citation type="journal article" date="2021" name="G3 (Bethesda)">
        <title>Aegilops tauschii genome assembly Aet v5.0 features greater sequence contiguity and improved annotation.</title>
        <authorList>
            <person name="Wang L."/>
            <person name="Zhu T."/>
            <person name="Rodriguez J.C."/>
            <person name="Deal K.R."/>
            <person name="Dubcovsky J."/>
            <person name="McGuire P.E."/>
            <person name="Lux T."/>
            <person name="Spannagl M."/>
            <person name="Mayer K.F.X."/>
            <person name="Baldrich P."/>
            <person name="Meyers B.C."/>
            <person name="Huo N."/>
            <person name="Gu Y.Q."/>
            <person name="Zhou H."/>
            <person name="Devos K.M."/>
            <person name="Bennetzen J.L."/>
            <person name="Unver T."/>
            <person name="Budak H."/>
            <person name="Gulick P.J."/>
            <person name="Galiba G."/>
            <person name="Kalapos B."/>
            <person name="Nelson D.R."/>
            <person name="Li P."/>
            <person name="You F.M."/>
            <person name="Luo M.C."/>
            <person name="Dvorak J."/>
        </authorList>
    </citation>
    <scope>NUCLEOTIDE SEQUENCE [LARGE SCALE GENOMIC DNA]</scope>
    <source>
        <strain evidence="3">cv. AL8/78</strain>
    </source>
</reference>
<organism evidence="3 4">
    <name type="scientific">Aegilops tauschii subsp. strangulata</name>
    <name type="common">Goatgrass</name>
    <dbReference type="NCBI Taxonomy" id="200361"/>
    <lineage>
        <taxon>Eukaryota</taxon>
        <taxon>Viridiplantae</taxon>
        <taxon>Streptophyta</taxon>
        <taxon>Embryophyta</taxon>
        <taxon>Tracheophyta</taxon>
        <taxon>Spermatophyta</taxon>
        <taxon>Magnoliopsida</taxon>
        <taxon>Liliopsida</taxon>
        <taxon>Poales</taxon>
        <taxon>Poaceae</taxon>
        <taxon>BOP clade</taxon>
        <taxon>Pooideae</taxon>
        <taxon>Triticodae</taxon>
        <taxon>Triticeae</taxon>
        <taxon>Triticinae</taxon>
        <taxon>Aegilops</taxon>
    </lineage>
</organism>
<feature type="coiled-coil region" evidence="1">
    <location>
        <begin position="368"/>
        <end position="407"/>
    </location>
</feature>
<dbReference type="InterPro" id="IPR040348">
    <property type="entry name" value="POLAR-like"/>
</dbReference>
<proteinExistence type="predicted"/>
<reference evidence="3" key="4">
    <citation type="submission" date="2019-03" db="UniProtKB">
        <authorList>
            <consortium name="EnsemblPlants"/>
        </authorList>
    </citation>
    <scope>IDENTIFICATION</scope>
</reference>